<accession>A0ABY4F3E6</accession>
<proteinExistence type="predicted"/>
<evidence type="ECO:0000313" key="2">
    <source>
        <dbReference type="Proteomes" id="UP000831785"/>
    </source>
</evidence>
<dbReference type="EMBL" id="CP095049">
    <property type="protein sequence ID" value="UOQ51004.1"/>
    <property type="molecule type" value="Genomic_DNA"/>
</dbReference>
<organism evidence="1 2">
    <name type="scientific">Hymenobacter cellulosivorans</name>
    <dbReference type="NCBI Taxonomy" id="2932249"/>
    <lineage>
        <taxon>Bacteria</taxon>
        <taxon>Pseudomonadati</taxon>
        <taxon>Bacteroidota</taxon>
        <taxon>Cytophagia</taxon>
        <taxon>Cytophagales</taxon>
        <taxon>Hymenobacteraceae</taxon>
        <taxon>Hymenobacter</taxon>
    </lineage>
</organism>
<name>A0ABY4F3E6_9BACT</name>
<sequence>MKKVLFYARALPMRAAAVAWRLFRLHLGLSMAIGWSKLVSLYTATEAAKLTAVGRYFPEYWLNRFAQPVPRPWAVAAAAFTILLLLTTGQAPAQNPPEPLTWLQLQRLAQPWHGTLTYLDYRSQQPVTLPTKLVGRASAAGQLTLDFIYQEPSGRQVTGADQVELSADGRTLTWDAVVLRINQNAVSPNQDWLLVLEGEGQDDGKACLVRKTVLLCAGQLSVNKEVRYARVPTFVTRNTYFFSK</sequence>
<reference evidence="1 2" key="1">
    <citation type="submission" date="2022-04" db="EMBL/GenBank/DDBJ databases">
        <title>Hymenobacter sp. isolated from the air.</title>
        <authorList>
            <person name="Won M."/>
            <person name="Lee C.-M."/>
            <person name="Woen H.-Y."/>
            <person name="Kwon S.-W."/>
        </authorList>
    </citation>
    <scope>NUCLEOTIDE SEQUENCE [LARGE SCALE GENOMIC DNA]</scope>
    <source>
        <strain evidence="2">5116 S-27</strain>
    </source>
</reference>
<dbReference type="Proteomes" id="UP000831785">
    <property type="component" value="Chromosome"/>
</dbReference>
<gene>
    <name evidence="1" type="ORF">MUN80_14685</name>
</gene>
<keyword evidence="2" id="KW-1185">Reference proteome</keyword>
<dbReference type="RefSeq" id="WP_244714105.1">
    <property type="nucleotide sequence ID" value="NZ_CP095049.1"/>
</dbReference>
<protein>
    <submittedName>
        <fullName evidence="1">Uncharacterized protein</fullName>
    </submittedName>
</protein>
<evidence type="ECO:0000313" key="1">
    <source>
        <dbReference type="EMBL" id="UOQ51004.1"/>
    </source>
</evidence>